<feature type="compositionally biased region" description="Basic residues" evidence="4">
    <location>
        <begin position="29"/>
        <end position="38"/>
    </location>
</feature>
<protein>
    <submittedName>
        <fullName evidence="6">LacI family DNA-binding transcriptional regulator</fullName>
    </submittedName>
</protein>
<keyword evidence="2 6" id="KW-0238">DNA-binding</keyword>
<dbReference type="Gene3D" id="3.40.50.2300">
    <property type="match status" value="2"/>
</dbReference>
<dbReference type="OrthoDB" id="7939625at2"/>
<organism evidence="6 7">
    <name type="scientific">Qipengyuania algicida</name>
    <dbReference type="NCBI Taxonomy" id="1836209"/>
    <lineage>
        <taxon>Bacteria</taxon>
        <taxon>Pseudomonadati</taxon>
        <taxon>Pseudomonadota</taxon>
        <taxon>Alphaproteobacteria</taxon>
        <taxon>Sphingomonadales</taxon>
        <taxon>Erythrobacteraceae</taxon>
        <taxon>Qipengyuania</taxon>
    </lineage>
</organism>
<evidence type="ECO:0000313" key="6">
    <source>
        <dbReference type="EMBL" id="MXP28234.1"/>
    </source>
</evidence>
<dbReference type="Proteomes" id="UP000439780">
    <property type="component" value="Unassembled WGS sequence"/>
</dbReference>
<evidence type="ECO:0000256" key="1">
    <source>
        <dbReference type="ARBA" id="ARBA00023015"/>
    </source>
</evidence>
<gene>
    <name evidence="6" type="ORF">GRI58_05290</name>
</gene>
<feature type="region of interest" description="Disordered" evidence="4">
    <location>
        <begin position="23"/>
        <end position="47"/>
    </location>
</feature>
<dbReference type="SUPFAM" id="SSF53822">
    <property type="entry name" value="Periplasmic binding protein-like I"/>
    <property type="match status" value="1"/>
</dbReference>
<dbReference type="Pfam" id="PF00356">
    <property type="entry name" value="LacI"/>
    <property type="match status" value="1"/>
</dbReference>
<evidence type="ECO:0000259" key="5">
    <source>
        <dbReference type="PROSITE" id="PS50932"/>
    </source>
</evidence>
<keyword evidence="3" id="KW-0804">Transcription</keyword>
<proteinExistence type="predicted"/>
<dbReference type="PANTHER" id="PTHR30146:SF153">
    <property type="entry name" value="LACTOSE OPERON REPRESSOR"/>
    <property type="match status" value="1"/>
</dbReference>
<comment type="caution">
    <text evidence="6">The sequence shown here is derived from an EMBL/GenBank/DDBJ whole genome shotgun (WGS) entry which is preliminary data.</text>
</comment>
<keyword evidence="1" id="KW-0805">Transcription regulation</keyword>
<evidence type="ECO:0000256" key="2">
    <source>
        <dbReference type="ARBA" id="ARBA00023125"/>
    </source>
</evidence>
<evidence type="ECO:0000256" key="4">
    <source>
        <dbReference type="SAM" id="MobiDB-lite"/>
    </source>
</evidence>
<dbReference type="InterPro" id="IPR046335">
    <property type="entry name" value="LacI/GalR-like_sensor"/>
</dbReference>
<reference evidence="6 7" key="1">
    <citation type="submission" date="2019-12" db="EMBL/GenBank/DDBJ databases">
        <title>Genomic-based taxomic classification of the family Erythrobacteraceae.</title>
        <authorList>
            <person name="Xu L."/>
        </authorList>
    </citation>
    <scope>NUCLEOTIDE SEQUENCE [LARGE SCALE GENOMIC DNA]</scope>
    <source>
        <strain evidence="6 7">KEMB 9005-328</strain>
    </source>
</reference>
<dbReference type="InterPro" id="IPR010982">
    <property type="entry name" value="Lambda_DNA-bd_dom_sf"/>
</dbReference>
<sequence length="389" mass="41785">MLPDNDAGLAEKRVRGLWTSIVNAQPPSHSRREKRSSRRSNGAPTIADVAQEARCSPMTVSRVINGEGKVREKTREQVLEAIRKLNYSPNRAARSLAGGGQLRIALLFDNPSAAYLSEFLMGALQEASGSDAHLVVESCENIPTAKVVIRHLAEGGITGFILPPPLCDDQSILDLVSELDAVAIAVGPGKATGTHGAVLIDDFQAAYDMTKHISDLGHKRIGFIIGNPEQVASGRRLNGYLAALEDAGIERDDALIVQGRFTYRSGMDGAQRLLAANPRPSAIFASNDDMAAATVAVAHRLHLDVPSDITVCGFDDTAMASTIWPELTTIRQPIREMTAWAVAAIVRIAGARRSGERLKPETVTLPYTLIRRESDAAPSLASRKSAKVD</sequence>
<feature type="domain" description="HTH lacI-type" evidence="5">
    <location>
        <begin position="44"/>
        <end position="98"/>
    </location>
</feature>
<dbReference type="Pfam" id="PF13377">
    <property type="entry name" value="Peripla_BP_3"/>
    <property type="match status" value="1"/>
</dbReference>
<dbReference type="EMBL" id="WTYA01000003">
    <property type="protein sequence ID" value="MXP28234.1"/>
    <property type="molecule type" value="Genomic_DNA"/>
</dbReference>
<dbReference type="AlphaFoldDB" id="A0A845AF02"/>
<keyword evidence="7" id="KW-1185">Reference proteome</keyword>
<dbReference type="SUPFAM" id="SSF47413">
    <property type="entry name" value="lambda repressor-like DNA-binding domains"/>
    <property type="match status" value="1"/>
</dbReference>
<evidence type="ECO:0000256" key="3">
    <source>
        <dbReference type="ARBA" id="ARBA00023163"/>
    </source>
</evidence>
<dbReference type="CDD" id="cd01392">
    <property type="entry name" value="HTH_LacI"/>
    <property type="match status" value="1"/>
</dbReference>
<dbReference type="InterPro" id="IPR000843">
    <property type="entry name" value="HTH_LacI"/>
</dbReference>
<dbReference type="GO" id="GO:0003700">
    <property type="term" value="F:DNA-binding transcription factor activity"/>
    <property type="evidence" value="ECO:0007669"/>
    <property type="project" value="TreeGrafter"/>
</dbReference>
<evidence type="ECO:0000313" key="7">
    <source>
        <dbReference type="Proteomes" id="UP000439780"/>
    </source>
</evidence>
<dbReference type="GO" id="GO:0000976">
    <property type="term" value="F:transcription cis-regulatory region binding"/>
    <property type="evidence" value="ECO:0007669"/>
    <property type="project" value="TreeGrafter"/>
</dbReference>
<dbReference type="PROSITE" id="PS50932">
    <property type="entry name" value="HTH_LACI_2"/>
    <property type="match status" value="1"/>
</dbReference>
<name>A0A845AF02_9SPHN</name>
<dbReference type="Gene3D" id="1.10.260.40">
    <property type="entry name" value="lambda repressor-like DNA-binding domains"/>
    <property type="match status" value="1"/>
</dbReference>
<accession>A0A845AF02</accession>
<dbReference type="SMART" id="SM00354">
    <property type="entry name" value="HTH_LACI"/>
    <property type="match status" value="1"/>
</dbReference>
<dbReference type="PANTHER" id="PTHR30146">
    <property type="entry name" value="LACI-RELATED TRANSCRIPTIONAL REPRESSOR"/>
    <property type="match status" value="1"/>
</dbReference>
<dbReference type="InterPro" id="IPR028082">
    <property type="entry name" value="Peripla_BP_I"/>
</dbReference>
<dbReference type="CDD" id="cd01545">
    <property type="entry name" value="PBP1_SalR"/>
    <property type="match status" value="1"/>
</dbReference>